<evidence type="ECO:0000256" key="5">
    <source>
        <dbReference type="ARBA" id="ARBA00023285"/>
    </source>
</evidence>
<dbReference type="OrthoDB" id="9788468at2"/>
<dbReference type="PANTHER" id="PTHR48101:SF3">
    <property type="entry name" value="COENZYME B12-DEPENDENT MUTASE"/>
    <property type="match status" value="1"/>
</dbReference>
<keyword evidence="2" id="KW-0846">Cobalamin</keyword>
<keyword evidence="4" id="KW-0413">Isomerase</keyword>
<dbReference type="GO" id="GO:0031419">
    <property type="term" value="F:cobalamin binding"/>
    <property type="evidence" value="ECO:0007669"/>
    <property type="project" value="UniProtKB-KW"/>
</dbReference>
<dbReference type="PANTHER" id="PTHR48101">
    <property type="entry name" value="METHYLMALONYL-COA MUTASE, MITOCHONDRIAL-RELATED"/>
    <property type="match status" value="1"/>
</dbReference>
<keyword evidence="3" id="KW-0479">Metal-binding</keyword>
<dbReference type="InterPro" id="IPR006158">
    <property type="entry name" value="Cobalamin-bd"/>
</dbReference>
<dbReference type="Gene3D" id="3.40.50.280">
    <property type="entry name" value="Cobalamin-binding domain"/>
    <property type="match status" value="1"/>
</dbReference>
<dbReference type="NCBIfam" id="TIGR00640">
    <property type="entry name" value="acid_CoA_mut_C"/>
    <property type="match status" value="1"/>
</dbReference>
<reference evidence="7 8" key="1">
    <citation type="submission" date="2016-10" db="EMBL/GenBank/DDBJ databases">
        <authorList>
            <person name="de Groot N.N."/>
        </authorList>
    </citation>
    <scope>NUCLEOTIDE SEQUENCE [LARGE SCALE GENOMIC DNA]</scope>
    <source>
        <strain evidence="7 8">DSM 21001</strain>
    </source>
</reference>
<dbReference type="STRING" id="474950.SAMN05421771_2471"/>
<comment type="cofactor">
    <cofactor evidence="1">
        <name>adenosylcob(III)alamin</name>
        <dbReference type="ChEBI" id="CHEBI:18408"/>
    </cofactor>
</comment>
<dbReference type="PROSITE" id="PS51332">
    <property type="entry name" value="B12_BINDING"/>
    <property type="match status" value="1"/>
</dbReference>
<dbReference type="AlphaFoldDB" id="A0A1I6MEX4"/>
<gene>
    <name evidence="7" type="ORF">SAMN05421771_2471</name>
</gene>
<keyword evidence="8" id="KW-1185">Reference proteome</keyword>
<dbReference type="CDD" id="cd02071">
    <property type="entry name" value="MM_CoA_mut_B12_BD"/>
    <property type="match status" value="1"/>
</dbReference>
<dbReference type="Pfam" id="PF02310">
    <property type="entry name" value="B12-binding"/>
    <property type="match status" value="1"/>
</dbReference>
<evidence type="ECO:0000259" key="6">
    <source>
        <dbReference type="PROSITE" id="PS51332"/>
    </source>
</evidence>
<protein>
    <submittedName>
        <fullName evidence="7">Methylmalonyl-CoA mutase, C-terminal domain</fullName>
    </submittedName>
</protein>
<dbReference type="SUPFAM" id="SSF52242">
    <property type="entry name" value="Cobalamin (vitamin B12)-binding domain"/>
    <property type="match status" value="1"/>
</dbReference>
<name>A0A1I6MEX4_9BACT</name>
<dbReference type="RefSeq" id="WP_089839403.1">
    <property type="nucleotide sequence ID" value="NZ_FOZL01000001.1"/>
</dbReference>
<accession>A0A1I6MEX4</accession>
<dbReference type="InterPro" id="IPR006159">
    <property type="entry name" value="Acid_CoA_mut_C"/>
</dbReference>
<evidence type="ECO:0000256" key="4">
    <source>
        <dbReference type="ARBA" id="ARBA00023235"/>
    </source>
</evidence>
<evidence type="ECO:0000313" key="8">
    <source>
        <dbReference type="Proteomes" id="UP000199024"/>
    </source>
</evidence>
<keyword evidence="5" id="KW-0170">Cobalt</keyword>
<proteinExistence type="predicted"/>
<evidence type="ECO:0000313" key="7">
    <source>
        <dbReference type="EMBL" id="SFS14137.1"/>
    </source>
</evidence>
<sequence length="137" mass="14467">MHTTPIRVLVAKPGLDGHDRGAKIIARALRDAGMEVIYTGLRQTPEMIVSAALQEDVDCIGLSILSGAHNAIVPRITALLREAKAEDILLVLGGTIPEADIAGLKAGGVAAIFGPGTPLETTIQFIRKHTKPRTLAF</sequence>
<dbReference type="InterPro" id="IPR036724">
    <property type="entry name" value="Cobalamin-bd_sf"/>
</dbReference>
<evidence type="ECO:0000256" key="3">
    <source>
        <dbReference type="ARBA" id="ARBA00022723"/>
    </source>
</evidence>
<dbReference type="Proteomes" id="UP000199024">
    <property type="component" value="Unassembled WGS sequence"/>
</dbReference>
<evidence type="ECO:0000256" key="2">
    <source>
        <dbReference type="ARBA" id="ARBA00022628"/>
    </source>
</evidence>
<dbReference type="GO" id="GO:0046872">
    <property type="term" value="F:metal ion binding"/>
    <property type="evidence" value="ECO:0007669"/>
    <property type="project" value="UniProtKB-KW"/>
</dbReference>
<feature type="domain" description="B12-binding" evidence="6">
    <location>
        <begin position="5"/>
        <end position="133"/>
    </location>
</feature>
<evidence type="ECO:0000256" key="1">
    <source>
        <dbReference type="ARBA" id="ARBA00001922"/>
    </source>
</evidence>
<organism evidence="7 8">
    <name type="scientific">Granulicella pectinivorans</name>
    <dbReference type="NCBI Taxonomy" id="474950"/>
    <lineage>
        <taxon>Bacteria</taxon>
        <taxon>Pseudomonadati</taxon>
        <taxon>Acidobacteriota</taxon>
        <taxon>Terriglobia</taxon>
        <taxon>Terriglobales</taxon>
        <taxon>Acidobacteriaceae</taxon>
        <taxon>Granulicella</taxon>
    </lineage>
</organism>
<dbReference type="EMBL" id="FOZL01000001">
    <property type="protein sequence ID" value="SFS14137.1"/>
    <property type="molecule type" value="Genomic_DNA"/>
</dbReference>
<dbReference type="GO" id="GO:0016853">
    <property type="term" value="F:isomerase activity"/>
    <property type="evidence" value="ECO:0007669"/>
    <property type="project" value="UniProtKB-KW"/>
</dbReference>